<keyword evidence="8" id="KW-0539">Nucleus</keyword>
<dbReference type="AlphaFoldDB" id="A0AAV5QHM9"/>
<dbReference type="FunFam" id="3.30.50.10:FF:000007">
    <property type="entry name" value="Nitrogen regulatory AreA, N-terminal"/>
    <property type="match status" value="1"/>
</dbReference>
<dbReference type="Gene3D" id="3.30.50.10">
    <property type="entry name" value="Erythroid Transcription Factor GATA-1, subunit A"/>
    <property type="match status" value="2"/>
</dbReference>
<feature type="domain" description="GATA-type" evidence="11">
    <location>
        <begin position="210"/>
        <end position="263"/>
    </location>
</feature>
<dbReference type="Proteomes" id="UP001360560">
    <property type="component" value="Unassembled WGS sequence"/>
</dbReference>
<dbReference type="GO" id="GO:0000122">
    <property type="term" value="P:negative regulation of transcription by RNA polymerase II"/>
    <property type="evidence" value="ECO:0007669"/>
    <property type="project" value="TreeGrafter"/>
</dbReference>
<feature type="compositionally biased region" description="Polar residues" evidence="10">
    <location>
        <begin position="294"/>
        <end position="306"/>
    </location>
</feature>
<dbReference type="PANTHER" id="PTHR10071:SF281">
    <property type="entry name" value="BOX A-BINDING FACTOR-RELATED"/>
    <property type="match status" value="1"/>
</dbReference>
<evidence type="ECO:0000256" key="3">
    <source>
        <dbReference type="ARBA" id="ARBA00022737"/>
    </source>
</evidence>
<evidence type="ECO:0000256" key="6">
    <source>
        <dbReference type="ARBA" id="ARBA00023015"/>
    </source>
</evidence>
<gene>
    <name evidence="12" type="ORF">DASC09_015160</name>
</gene>
<feature type="compositionally biased region" description="Low complexity" evidence="10">
    <location>
        <begin position="183"/>
        <end position="197"/>
    </location>
</feature>
<evidence type="ECO:0000256" key="8">
    <source>
        <dbReference type="ARBA" id="ARBA00023242"/>
    </source>
</evidence>
<accession>A0AAV5QHM9</accession>
<dbReference type="EMBL" id="BTFZ01000002">
    <property type="protein sequence ID" value="GMM34191.1"/>
    <property type="molecule type" value="Genomic_DNA"/>
</dbReference>
<dbReference type="RefSeq" id="XP_064851191.1">
    <property type="nucleotide sequence ID" value="XM_064995119.1"/>
</dbReference>
<feature type="region of interest" description="Disordered" evidence="10">
    <location>
        <begin position="269"/>
        <end position="343"/>
    </location>
</feature>
<keyword evidence="5" id="KW-0862">Zinc</keyword>
<evidence type="ECO:0000256" key="4">
    <source>
        <dbReference type="ARBA" id="ARBA00022771"/>
    </source>
</evidence>
<feature type="compositionally biased region" description="Low complexity" evidence="10">
    <location>
        <begin position="1"/>
        <end position="30"/>
    </location>
</feature>
<comment type="caution">
    <text evidence="12">The sequence shown here is derived from an EMBL/GenBank/DDBJ whole genome shotgun (WGS) entry which is preliminary data.</text>
</comment>
<dbReference type="GO" id="GO:0008270">
    <property type="term" value="F:zinc ion binding"/>
    <property type="evidence" value="ECO:0007669"/>
    <property type="project" value="UniProtKB-KW"/>
</dbReference>
<dbReference type="GO" id="GO:0000981">
    <property type="term" value="F:DNA-binding transcription factor activity, RNA polymerase II-specific"/>
    <property type="evidence" value="ECO:0007669"/>
    <property type="project" value="TreeGrafter"/>
</dbReference>
<dbReference type="GO" id="GO:0045944">
    <property type="term" value="P:positive regulation of transcription by RNA polymerase II"/>
    <property type="evidence" value="ECO:0007669"/>
    <property type="project" value="TreeGrafter"/>
</dbReference>
<name>A0AAV5QHM9_9ASCO</name>
<feature type="region of interest" description="Disordered" evidence="10">
    <location>
        <begin position="1"/>
        <end position="57"/>
    </location>
</feature>
<feature type="compositionally biased region" description="Low complexity" evidence="10">
    <location>
        <begin position="472"/>
        <end position="485"/>
    </location>
</feature>
<dbReference type="InterPro" id="IPR013088">
    <property type="entry name" value="Znf_NHR/GATA"/>
</dbReference>
<feature type="compositionally biased region" description="Polar residues" evidence="10">
    <location>
        <begin position="38"/>
        <end position="57"/>
    </location>
</feature>
<keyword evidence="6" id="KW-0805">Transcription regulation</keyword>
<evidence type="ECO:0000256" key="10">
    <source>
        <dbReference type="SAM" id="MobiDB-lite"/>
    </source>
</evidence>
<feature type="compositionally biased region" description="Polar residues" evidence="10">
    <location>
        <begin position="269"/>
        <end position="285"/>
    </location>
</feature>
<evidence type="ECO:0000313" key="13">
    <source>
        <dbReference type="Proteomes" id="UP001360560"/>
    </source>
</evidence>
<dbReference type="PROSITE" id="PS50114">
    <property type="entry name" value="GATA_ZN_FINGER_2"/>
    <property type="match status" value="2"/>
</dbReference>
<reference evidence="12 13" key="1">
    <citation type="journal article" date="2023" name="Elife">
        <title>Identification of key yeast species and microbe-microbe interactions impacting larval growth of Drosophila in the wild.</title>
        <authorList>
            <person name="Mure A."/>
            <person name="Sugiura Y."/>
            <person name="Maeda R."/>
            <person name="Honda K."/>
            <person name="Sakurai N."/>
            <person name="Takahashi Y."/>
            <person name="Watada M."/>
            <person name="Katoh T."/>
            <person name="Gotoh A."/>
            <person name="Gotoh Y."/>
            <person name="Taniguchi I."/>
            <person name="Nakamura K."/>
            <person name="Hayashi T."/>
            <person name="Katayama T."/>
            <person name="Uemura T."/>
            <person name="Hattori Y."/>
        </authorList>
    </citation>
    <scope>NUCLEOTIDE SEQUENCE [LARGE SCALE GENOMIC DNA]</scope>
    <source>
        <strain evidence="12 13">SC-9</strain>
    </source>
</reference>
<evidence type="ECO:0000313" key="12">
    <source>
        <dbReference type="EMBL" id="GMM34191.1"/>
    </source>
</evidence>
<dbReference type="GO" id="GO:0005634">
    <property type="term" value="C:nucleus"/>
    <property type="evidence" value="ECO:0007669"/>
    <property type="project" value="UniProtKB-SubCell"/>
</dbReference>
<feature type="region of interest" description="Disordered" evidence="10">
    <location>
        <begin position="144"/>
        <end position="165"/>
    </location>
</feature>
<dbReference type="FunFam" id="3.30.50.10:FF:000039">
    <property type="entry name" value="Siderophore transcription factor SreA"/>
    <property type="match status" value="1"/>
</dbReference>
<keyword evidence="7" id="KW-0804">Transcription</keyword>
<evidence type="ECO:0000256" key="7">
    <source>
        <dbReference type="ARBA" id="ARBA00023163"/>
    </source>
</evidence>
<dbReference type="PANTHER" id="PTHR10071">
    <property type="entry name" value="TRANSCRIPTION FACTOR GATA FAMILY MEMBER"/>
    <property type="match status" value="1"/>
</dbReference>
<feature type="compositionally biased region" description="Basic and acidic residues" evidence="10">
    <location>
        <begin position="307"/>
        <end position="323"/>
    </location>
</feature>
<dbReference type="PRINTS" id="PR00619">
    <property type="entry name" value="GATAZNFINGER"/>
</dbReference>
<feature type="domain" description="GATA-type" evidence="11">
    <location>
        <begin position="50"/>
        <end position="105"/>
    </location>
</feature>
<dbReference type="InterPro" id="IPR039355">
    <property type="entry name" value="Transcription_factor_GATA"/>
</dbReference>
<organism evidence="12 13">
    <name type="scientific">Saccharomycopsis crataegensis</name>
    <dbReference type="NCBI Taxonomy" id="43959"/>
    <lineage>
        <taxon>Eukaryota</taxon>
        <taxon>Fungi</taxon>
        <taxon>Dikarya</taxon>
        <taxon>Ascomycota</taxon>
        <taxon>Saccharomycotina</taxon>
        <taxon>Saccharomycetes</taxon>
        <taxon>Saccharomycopsidaceae</taxon>
        <taxon>Saccharomycopsis</taxon>
    </lineage>
</organism>
<evidence type="ECO:0000256" key="9">
    <source>
        <dbReference type="PROSITE-ProRule" id="PRU00094"/>
    </source>
</evidence>
<dbReference type="PROSITE" id="PS00344">
    <property type="entry name" value="GATA_ZN_FINGER_1"/>
    <property type="match status" value="2"/>
</dbReference>
<dbReference type="GO" id="GO:0006879">
    <property type="term" value="P:intracellular iron ion homeostasis"/>
    <property type="evidence" value="ECO:0007669"/>
    <property type="project" value="UniProtKB-ARBA"/>
</dbReference>
<proteinExistence type="predicted"/>
<dbReference type="Pfam" id="PF00320">
    <property type="entry name" value="GATA"/>
    <property type="match status" value="2"/>
</dbReference>
<keyword evidence="4 9" id="KW-0863">Zinc-finger</keyword>
<evidence type="ECO:0000256" key="5">
    <source>
        <dbReference type="ARBA" id="ARBA00022833"/>
    </source>
</evidence>
<dbReference type="GO" id="GO:0000978">
    <property type="term" value="F:RNA polymerase II cis-regulatory region sequence-specific DNA binding"/>
    <property type="evidence" value="ECO:0007669"/>
    <property type="project" value="TreeGrafter"/>
</dbReference>
<dbReference type="SMART" id="SM00401">
    <property type="entry name" value="ZnF_GATA"/>
    <property type="match status" value="2"/>
</dbReference>
<dbReference type="SUPFAM" id="SSF57716">
    <property type="entry name" value="Glucocorticoid receptor-like (DNA-binding domain)"/>
    <property type="match status" value="2"/>
</dbReference>
<comment type="subcellular location">
    <subcellularLocation>
        <location evidence="1">Nucleus</location>
    </subcellularLocation>
</comment>
<feature type="region of interest" description="Disordered" evidence="10">
    <location>
        <begin position="472"/>
        <end position="517"/>
    </location>
</feature>
<protein>
    <recommendedName>
        <fullName evidence="11">GATA-type domain-containing protein</fullName>
    </recommendedName>
</protein>
<dbReference type="GeneID" id="90072170"/>
<sequence>MAIRDSSSASLSANTTNINTKPSPSSSPPSKVSDNIKPESSSYTAKPLSESPNQKCSNCGTNKTPLWRRAPDGTLICNACGLYYKANNCHRPVNLKRPPKFVKIDKSSITENGSCEGDGRCNGTGGTAACEGCPVYNNRVIIPLNHNPDNSMSSKNDSHANSENEIDMNSQEKIYLKSEPVSKKSSPTVAPSPTVPKENNAGNDVIASDSSVAIACANCQTTITPLWRRNDLGETICNACGLYYKLHGCHRPIKMKSGIIKRRKRNITNSAHNVDQQALDQTPSPSDVIKPHQSRQGTPTPSNKIVNNEHKRPIELTDFDSPRRVSPRQQPVEQRPGFQLPPLTSIIGGPVTTPSTLVSHHQKHLPPLASINGTNNPHQGGYSSRPFSPPMPINNPPETYMDPASTRHYQSTMVAPIPHSYGVLSSPYSYAPLNASHLQPPATFSQAPASYPPPRSHSTGITGVVAAATIQKPPNASSGNSPSNGDSKDPPLSKMTSSENSGDSRDRHLSINSLLNR</sequence>
<feature type="region of interest" description="Disordered" evidence="10">
    <location>
        <begin position="178"/>
        <end position="203"/>
    </location>
</feature>
<keyword evidence="2" id="KW-0479">Metal-binding</keyword>
<dbReference type="CDD" id="cd00202">
    <property type="entry name" value="ZnF_GATA"/>
    <property type="match status" value="2"/>
</dbReference>
<evidence type="ECO:0000259" key="11">
    <source>
        <dbReference type="PROSITE" id="PS50114"/>
    </source>
</evidence>
<evidence type="ECO:0000256" key="1">
    <source>
        <dbReference type="ARBA" id="ARBA00004123"/>
    </source>
</evidence>
<keyword evidence="3" id="KW-0677">Repeat</keyword>
<keyword evidence="13" id="KW-1185">Reference proteome</keyword>
<evidence type="ECO:0000256" key="2">
    <source>
        <dbReference type="ARBA" id="ARBA00022723"/>
    </source>
</evidence>
<dbReference type="InterPro" id="IPR000679">
    <property type="entry name" value="Znf_GATA"/>
</dbReference>